<sequence>MKALFTALFAAAALPSLALAQAGAPRQDPAALKAVAEQYLKLQASALPGKVTVTMGALDPRLSLAACAAPEAFQQPGARSWGKVTVGVRCTAPSPWTVYLQAQVSVVTDYVASAVPLAQGQPVTAAQLVKMQGDLGALPQGVITDMAQAVGKSPTVSLPAGAPLRLDNLKSRPVVQQGQLVRVVSSGAGFAVSAEGRAIGSAAEGQVVQVRTPAGAVVSGIAQAGGAVLVAF</sequence>
<dbReference type="Proteomes" id="UP000298438">
    <property type="component" value="Unassembled WGS sequence"/>
</dbReference>
<evidence type="ECO:0000313" key="7">
    <source>
        <dbReference type="Proteomes" id="UP000298438"/>
    </source>
</evidence>
<dbReference type="InterPro" id="IPR017585">
    <property type="entry name" value="SAF_FlgA"/>
</dbReference>
<organism evidence="6 7">
    <name type="scientific">Zemynaea arenosa</name>
    <dbReference type="NCBI Taxonomy" id="2561931"/>
    <lineage>
        <taxon>Bacteria</taxon>
        <taxon>Pseudomonadati</taxon>
        <taxon>Pseudomonadota</taxon>
        <taxon>Betaproteobacteria</taxon>
        <taxon>Burkholderiales</taxon>
        <taxon>Oxalobacteraceae</taxon>
        <taxon>Telluria group</taxon>
        <taxon>Zemynaea</taxon>
    </lineage>
</organism>
<dbReference type="Pfam" id="PF13144">
    <property type="entry name" value="ChapFlgA"/>
    <property type="match status" value="1"/>
</dbReference>
<proteinExistence type="inferred from homology"/>
<reference evidence="6 7" key="1">
    <citation type="submission" date="2019-03" db="EMBL/GenBank/DDBJ databases">
        <title>Draft Genome Sequence of Massilia arenosa sp. nov., a Novel Massilia Species Isolated from a Sandy-loam Maize Soil.</title>
        <authorList>
            <person name="Raths R."/>
            <person name="Peta V."/>
            <person name="Bucking H."/>
        </authorList>
    </citation>
    <scope>NUCLEOTIDE SEQUENCE [LARGE SCALE GENOMIC DNA]</scope>
    <source>
        <strain evidence="6 7">MC02</strain>
    </source>
</reference>
<dbReference type="InterPro" id="IPR013974">
    <property type="entry name" value="SAF"/>
</dbReference>
<evidence type="ECO:0000256" key="3">
    <source>
        <dbReference type="ARBA" id="ARBA00022764"/>
    </source>
</evidence>
<dbReference type="AlphaFoldDB" id="A0A4Y9SU01"/>
<feature type="signal peptide" evidence="4">
    <location>
        <begin position="1"/>
        <end position="20"/>
    </location>
</feature>
<keyword evidence="6" id="KW-0282">Flagellum</keyword>
<dbReference type="Gene3D" id="3.90.1210.10">
    <property type="entry name" value="Antifreeze-like/N-acetylneuraminic acid synthase C-terminal domain"/>
    <property type="match status" value="1"/>
</dbReference>
<accession>A0A4Y9SU01</accession>
<comment type="subcellular location">
    <subcellularLocation>
        <location evidence="1 4">Periplasm</location>
    </subcellularLocation>
</comment>
<comment type="similarity">
    <text evidence="4">Belongs to the FlgA family.</text>
</comment>
<keyword evidence="6" id="KW-0966">Cell projection</keyword>
<evidence type="ECO:0000256" key="1">
    <source>
        <dbReference type="ARBA" id="ARBA00004418"/>
    </source>
</evidence>
<keyword evidence="6" id="KW-0969">Cilium</keyword>
<dbReference type="EMBL" id="SPVF01000012">
    <property type="protein sequence ID" value="TFW29918.1"/>
    <property type="molecule type" value="Genomic_DNA"/>
</dbReference>
<keyword evidence="3 4" id="KW-0574">Periplasm</keyword>
<feature type="domain" description="SAF" evidence="5">
    <location>
        <begin position="108"/>
        <end position="170"/>
    </location>
</feature>
<keyword evidence="2 4" id="KW-0732">Signal</keyword>
<dbReference type="GO" id="GO:0042597">
    <property type="term" value="C:periplasmic space"/>
    <property type="evidence" value="ECO:0007669"/>
    <property type="project" value="UniProtKB-SubCell"/>
</dbReference>
<comment type="caution">
    <text evidence="6">The sequence shown here is derived from an EMBL/GenBank/DDBJ whole genome shotgun (WGS) entry which is preliminary data.</text>
</comment>
<dbReference type="PANTHER" id="PTHR36307">
    <property type="entry name" value="FLAGELLA BASAL BODY P-RING FORMATION PROTEIN FLGA"/>
    <property type="match status" value="1"/>
</dbReference>
<dbReference type="PANTHER" id="PTHR36307:SF1">
    <property type="entry name" value="FLAGELLA BASAL BODY P-RING FORMATION PROTEIN FLGA"/>
    <property type="match status" value="1"/>
</dbReference>
<dbReference type="GO" id="GO:0044780">
    <property type="term" value="P:bacterial-type flagellum assembly"/>
    <property type="evidence" value="ECO:0007669"/>
    <property type="project" value="InterPro"/>
</dbReference>
<keyword evidence="4" id="KW-1005">Bacterial flagellum biogenesis</keyword>
<feature type="chain" id="PRO_5021510968" description="Flagella basal body P-ring formation protein FlgA" evidence="4">
    <location>
        <begin position="21"/>
        <end position="232"/>
    </location>
</feature>
<dbReference type="SMART" id="SM00858">
    <property type="entry name" value="SAF"/>
    <property type="match status" value="1"/>
</dbReference>
<dbReference type="InterPro" id="IPR041231">
    <property type="entry name" value="FlgA_N"/>
</dbReference>
<dbReference type="NCBIfam" id="TIGR03170">
    <property type="entry name" value="flgA_cterm"/>
    <property type="match status" value="1"/>
</dbReference>
<evidence type="ECO:0000256" key="4">
    <source>
        <dbReference type="RuleBase" id="RU362063"/>
    </source>
</evidence>
<protein>
    <recommendedName>
        <fullName evidence="4">Flagella basal body P-ring formation protein FlgA</fullName>
    </recommendedName>
</protein>
<dbReference type="OrthoDB" id="8561436at2"/>
<name>A0A4Y9SU01_9BURK</name>
<evidence type="ECO:0000259" key="5">
    <source>
        <dbReference type="SMART" id="SM00858"/>
    </source>
</evidence>
<dbReference type="Pfam" id="PF17656">
    <property type="entry name" value="ChapFlgA_N"/>
    <property type="match status" value="1"/>
</dbReference>
<gene>
    <name evidence="6" type="primary">flgA</name>
    <name evidence="6" type="ORF">E4L96_00890</name>
</gene>
<dbReference type="RefSeq" id="WP_135205358.1">
    <property type="nucleotide sequence ID" value="NZ_SPVF01000012.1"/>
</dbReference>
<dbReference type="CDD" id="cd11614">
    <property type="entry name" value="SAF_CpaB_FlgA_like"/>
    <property type="match status" value="1"/>
</dbReference>
<dbReference type="Gene3D" id="2.30.30.760">
    <property type="match status" value="1"/>
</dbReference>
<evidence type="ECO:0000313" key="6">
    <source>
        <dbReference type="EMBL" id="TFW29918.1"/>
    </source>
</evidence>
<evidence type="ECO:0000256" key="2">
    <source>
        <dbReference type="ARBA" id="ARBA00022729"/>
    </source>
</evidence>
<comment type="function">
    <text evidence="4">Involved in the assembly process of the P-ring formation. It may associate with FlgF on the rod constituting a structure essential for the P-ring assembly or may act as a modulator protein for the P-ring assembly.</text>
</comment>
<dbReference type="InterPro" id="IPR039246">
    <property type="entry name" value="Flagellar_FlgA"/>
</dbReference>
<keyword evidence="7" id="KW-1185">Reference proteome</keyword>